<dbReference type="BioCyc" id="FSP457404-HMP:GTSQ-1461-MONOMER"/>
<dbReference type="AlphaFoldDB" id="H1PSR3"/>
<evidence type="ECO:0000313" key="2">
    <source>
        <dbReference type="EMBL" id="EHO81792.1"/>
    </source>
</evidence>
<dbReference type="InterPro" id="IPR000719">
    <property type="entry name" value="Prot_kinase_dom"/>
</dbReference>
<sequence>MERKQLDSVLLREGKQFITYLITDEKGEKGILKLINPEYLKYDERYEKVKEQFQFEKQLLNLLKIEGIPKYIDGGENFLHLSYISGENLKKYVKMKELTLDEIENIICSIGEIVKKLHRYRVIHCDIKPENIIYDGEKISLIDFGSGAFQGEESIYIQGSKGFSAPEIYIKGMKRDIEDDTYSIAAVYQWLLNEKGYIDNIKDNEIFKIGLADKREKRFKSTDELIGAIKKIRRE</sequence>
<dbReference type="Pfam" id="PF00069">
    <property type="entry name" value="Pkinase"/>
    <property type="match status" value="1"/>
</dbReference>
<dbReference type="PROSITE" id="PS50011">
    <property type="entry name" value="PROTEIN_KINASE_DOM"/>
    <property type="match status" value="1"/>
</dbReference>
<comment type="caution">
    <text evidence="2">The sequence shown here is derived from an EMBL/GenBank/DDBJ whole genome shotgun (WGS) entry which is preliminary data.</text>
</comment>
<dbReference type="SUPFAM" id="SSF56112">
    <property type="entry name" value="Protein kinase-like (PK-like)"/>
    <property type="match status" value="1"/>
</dbReference>
<name>H1PSR3_9FUSO</name>
<keyword evidence="3" id="KW-1185">Reference proteome</keyword>
<dbReference type="HOGENOM" id="CLU_1178841_0_0_0"/>
<dbReference type="Proteomes" id="UP000003233">
    <property type="component" value="Unassembled WGS sequence"/>
</dbReference>
<dbReference type="GO" id="GO:0004672">
    <property type="term" value="F:protein kinase activity"/>
    <property type="evidence" value="ECO:0007669"/>
    <property type="project" value="InterPro"/>
</dbReference>
<dbReference type="SMART" id="SM00220">
    <property type="entry name" value="S_TKc"/>
    <property type="match status" value="1"/>
</dbReference>
<evidence type="ECO:0000313" key="3">
    <source>
        <dbReference type="Proteomes" id="UP000003233"/>
    </source>
</evidence>
<dbReference type="PROSITE" id="PS00108">
    <property type="entry name" value="PROTEIN_KINASE_ST"/>
    <property type="match status" value="1"/>
</dbReference>
<dbReference type="PANTHER" id="PTHR24347">
    <property type="entry name" value="SERINE/THREONINE-PROTEIN KINASE"/>
    <property type="match status" value="1"/>
</dbReference>
<dbReference type="EMBL" id="AGWJ02000010">
    <property type="protein sequence ID" value="EHO81792.1"/>
    <property type="molecule type" value="Genomic_DNA"/>
</dbReference>
<dbReference type="PATRIC" id="fig|457404.5.peg.1440"/>
<dbReference type="GO" id="GO:0005524">
    <property type="term" value="F:ATP binding"/>
    <property type="evidence" value="ECO:0007669"/>
    <property type="project" value="InterPro"/>
</dbReference>
<dbReference type="InterPro" id="IPR008271">
    <property type="entry name" value="Ser/Thr_kinase_AS"/>
</dbReference>
<organism evidence="2 3">
    <name type="scientific">Fusobacterium ulcerans 12-1B</name>
    <dbReference type="NCBI Taxonomy" id="457404"/>
    <lineage>
        <taxon>Bacteria</taxon>
        <taxon>Fusobacteriati</taxon>
        <taxon>Fusobacteriota</taxon>
        <taxon>Fusobacteriia</taxon>
        <taxon>Fusobacteriales</taxon>
        <taxon>Fusobacteriaceae</taxon>
        <taxon>Fusobacterium</taxon>
    </lineage>
</organism>
<reference evidence="2 3" key="1">
    <citation type="submission" date="2012-07" db="EMBL/GenBank/DDBJ databases">
        <title>The Genome Sequence of Fusobacterium ulcerans 12_1B.</title>
        <authorList>
            <consortium name="The Broad Institute Genome Sequencing Platform"/>
            <person name="Earl A."/>
            <person name="Ward D."/>
            <person name="Feldgarden M."/>
            <person name="Gevers D."/>
            <person name="Strauss J."/>
            <person name="Ambrose C.E."/>
            <person name="Allen-Vercoe E."/>
            <person name="Walker B."/>
            <person name="Young S.K."/>
            <person name="Zeng Q."/>
            <person name="Gargeya S."/>
            <person name="Fitzgerald M."/>
            <person name="Haas B."/>
            <person name="Abouelleil A."/>
            <person name="Alvarado L."/>
            <person name="Arachchi H.M."/>
            <person name="Berlin A.M."/>
            <person name="Chapman S.B."/>
            <person name="Goldberg J."/>
            <person name="Griggs A."/>
            <person name="Gujja S."/>
            <person name="Hansen M."/>
            <person name="Howarth C."/>
            <person name="Imamovic A."/>
            <person name="Larimer J."/>
            <person name="McCowen C."/>
            <person name="Montmayeur A."/>
            <person name="Murphy C."/>
            <person name="Neiman D."/>
            <person name="Pearson M."/>
            <person name="Priest M."/>
            <person name="Roberts A."/>
            <person name="Saif S."/>
            <person name="Shea T."/>
            <person name="Sisk P."/>
            <person name="Sykes S."/>
            <person name="Wortman J."/>
            <person name="Nusbaum C."/>
            <person name="Birren B."/>
        </authorList>
    </citation>
    <scope>NUCLEOTIDE SEQUENCE [LARGE SCALE GENOMIC DNA]</scope>
    <source>
        <strain evidence="2 3">12_1B</strain>
    </source>
</reference>
<accession>H1PSR3</accession>
<dbReference type="InterPro" id="IPR011009">
    <property type="entry name" value="Kinase-like_dom_sf"/>
</dbReference>
<dbReference type="RefSeq" id="WP_008696988.1">
    <property type="nucleotide sequence ID" value="NZ_KE161007.1"/>
</dbReference>
<feature type="domain" description="Protein kinase" evidence="1">
    <location>
        <begin position="1"/>
        <end position="235"/>
    </location>
</feature>
<dbReference type="Gene3D" id="1.10.510.10">
    <property type="entry name" value="Transferase(Phosphotransferase) domain 1"/>
    <property type="match status" value="1"/>
</dbReference>
<proteinExistence type="predicted"/>
<evidence type="ECO:0000259" key="1">
    <source>
        <dbReference type="PROSITE" id="PS50011"/>
    </source>
</evidence>
<protein>
    <recommendedName>
        <fullName evidence="1">Protein kinase domain-containing protein</fullName>
    </recommendedName>
</protein>
<gene>
    <name evidence="2" type="ORF">HMPREF0402_01456</name>
</gene>